<protein>
    <submittedName>
        <fullName evidence="1">Putative TMV resistance protein N-like</fullName>
    </submittedName>
</protein>
<accession>A0A5B7C252</accession>
<evidence type="ECO:0000313" key="1">
    <source>
        <dbReference type="EMBL" id="MPA75229.1"/>
    </source>
</evidence>
<sequence length="112" mass="12669">MGSMAQGLYEYGIFSTFIPGGDVPAGWFSNKSSGSSISFTVPSLPNLGIRGLNVCCVYTFSNNQDNWSPCPLFTKVTNKTKDLKWIYSPGYFGIPEDGKDMMWFWESVRRWR</sequence>
<dbReference type="AlphaFoldDB" id="A0A5B7C252"/>
<proteinExistence type="predicted"/>
<name>A0A5B7C252_DAVIN</name>
<dbReference type="EMBL" id="GHES01044670">
    <property type="protein sequence ID" value="MPA75229.1"/>
    <property type="molecule type" value="Transcribed_RNA"/>
</dbReference>
<organism evidence="1">
    <name type="scientific">Davidia involucrata</name>
    <name type="common">Dove tree</name>
    <dbReference type="NCBI Taxonomy" id="16924"/>
    <lineage>
        <taxon>Eukaryota</taxon>
        <taxon>Viridiplantae</taxon>
        <taxon>Streptophyta</taxon>
        <taxon>Embryophyta</taxon>
        <taxon>Tracheophyta</taxon>
        <taxon>Spermatophyta</taxon>
        <taxon>Magnoliopsida</taxon>
        <taxon>eudicotyledons</taxon>
        <taxon>Gunneridae</taxon>
        <taxon>Pentapetalae</taxon>
        <taxon>asterids</taxon>
        <taxon>Cornales</taxon>
        <taxon>Nyssaceae</taxon>
        <taxon>Davidia</taxon>
    </lineage>
</organism>
<reference evidence="1" key="1">
    <citation type="submission" date="2019-08" db="EMBL/GenBank/DDBJ databases">
        <title>Reference gene set and small RNA set construction with multiple tissues from Davidia involucrata Baill.</title>
        <authorList>
            <person name="Yang H."/>
            <person name="Zhou C."/>
            <person name="Li G."/>
            <person name="Wang J."/>
            <person name="Gao P."/>
            <person name="Wang M."/>
            <person name="Wang R."/>
            <person name="Zhao Y."/>
        </authorList>
    </citation>
    <scope>NUCLEOTIDE SEQUENCE</scope>
    <source>
        <tissue evidence="1">Mixed with DoveR01_LX</tissue>
    </source>
</reference>
<gene>
    <name evidence="1" type="ORF">Din_044670</name>
</gene>